<dbReference type="GeneID" id="7987209"/>
<protein>
    <submittedName>
        <fullName evidence="2">Uncharacterized protein</fullName>
    </submittedName>
</protein>
<dbReference type="RefSeq" id="WP_015858206.1">
    <property type="nucleotide sequence ID" value="NC_012804.1"/>
</dbReference>
<dbReference type="EMBL" id="CP001398">
    <property type="protein sequence ID" value="ACS33088.1"/>
    <property type="molecule type" value="Genomic_DNA"/>
</dbReference>
<dbReference type="Proteomes" id="UP000001488">
    <property type="component" value="Chromosome"/>
</dbReference>
<proteinExistence type="predicted"/>
<keyword evidence="3" id="KW-1185">Reference proteome</keyword>
<evidence type="ECO:0000256" key="1">
    <source>
        <dbReference type="SAM" id="Phobius"/>
    </source>
</evidence>
<evidence type="ECO:0000313" key="3">
    <source>
        <dbReference type="Proteomes" id="UP000001488"/>
    </source>
</evidence>
<dbReference type="eggNOG" id="arCOG05733">
    <property type="taxonomic scope" value="Archaea"/>
</dbReference>
<dbReference type="OrthoDB" id="102388at2157"/>
<feature type="transmembrane region" description="Helical" evidence="1">
    <location>
        <begin position="79"/>
        <end position="100"/>
    </location>
</feature>
<dbReference type="HOGENOM" id="CLU_113599_0_0_2"/>
<dbReference type="AlphaFoldDB" id="C5A4C6"/>
<accession>C5A4C6</accession>
<reference evidence="2 3" key="1">
    <citation type="journal article" date="2007" name="Genome Biol.">
        <title>Genome analysis and genome-wide proteomics of Thermococcus gammatolerans, the most radioresistant organism known amongst the Archaea.</title>
        <authorList>
            <person name="Zivanovic Y."/>
            <person name="Armengaud J."/>
            <person name="Lagorce A."/>
            <person name="Leplat C."/>
            <person name="Guerin P."/>
            <person name="Dutertre M."/>
            <person name="Anthouard V."/>
            <person name="Forterre P."/>
            <person name="Wincker P."/>
            <person name="Confalonieri F."/>
        </authorList>
    </citation>
    <scope>NUCLEOTIDE SEQUENCE [LARGE SCALE GENOMIC DNA]</scope>
    <source>
        <strain evidence="3">DSM 15229 / JCM 11827 / EJ3</strain>
    </source>
</reference>
<organism evidence="2 3">
    <name type="scientific">Thermococcus gammatolerans (strain DSM 15229 / JCM 11827 / EJ3)</name>
    <dbReference type="NCBI Taxonomy" id="593117"/>
    <lineage>
        <taxon>Archaea</taxon>
        <taxon>Methanobacteriati</taxon>
        <taxon>Methanobacteriota</taxon>
        <taxon>Thermococci</taxon>
        <taxon>Thermococcales</taxon>
        <taxon>Thermococcaceae</taxon>
        <taxon>Thermococcus</taxon>
    </lineage>
</organism>
<dbReference type="PaxDb" id="593117-TGAM_0586"/>
<dbReference type="PATRIC" id="fig|593117.10.peg.584"/>
<keyword evidence="1" id="KW-0812">Transmembrane</keyword>
<keyword evidence="1" id="KW-0472">Membrane</keyword>
<name>C5A4C6_THEGJ</name>
<feature type="transmembrane region" description="Helical" evidence="1">
    <location>
        <begin position="43"/>
        <end position="64"/>
    </location>
</feature>
<gene>
    <name evidence="2" type="ordered locus">TGAM_0586</name>
</gene>
<keyword evidence="1" id="KW-1133">Transmembrane helix</keyword>
<evidence type="ECO:0000313" key="2">
    <source>
        <dbReference type="EMBL" id="ACS33088.1"/>
    </source>
</evidence>
<dbReference type="STRING" id="593117.TGAM_0586"/>
<sequence length="210" mass="23738">MSVPREVLDELDKRIKRLQAVIEIAESVPPSDNRPIPKLQSSFSVYLWMSVAWFIGGFLIIYFLRSRYGGALNSAPTGVSLAVYAVLALGVVILLVAYYLSRRKEEGEVFDIDERARAARRLLKEFYLPLKKALEGDDEEAVRALADKLLEDPLLARAMDVLHEGNPKLCAYALYLYVSREKVGGDEIRETLERLDNKPLRRLLSVLVEG</sequence>
<dbReference type="KEGG" id="tga:TGAM_0586"/>